<accession>A0ABP9Z5B0</accession>
<evidence type="ECO:0000313" key="3">
    <source>
        <dbReference type="Proteomes" id="UP001473302"/>
    </source>
</evidence>
<protein>
    <submittedName>
        <fullName evidence="2">Uncharacterized protein</fullName>
    </submittedName>
</protein>
<gene>
    <name evidence="2" type="ORF">MFLAVUS_007786</name>
</gene>
<keyword evidence="3" id="KW-1185">Reference proteome</keyword>
<evidence type="ECO:0000256" key="1">
    <source>
        <dbReference type="SAM" id="MobiDB-lite"/>
    </source>
</evidence>
<proteinExistence type="predicted"/>
<reference evidence="2 3" key="1">
    <citation type="submission" date="2024-04" db="EMBL/GenBank/DDBJ databases">
        <title>genome sequences of Mucor flavus KT1a and Helicostylum pulchrum KT1b strains isolated from the surface of a dry-aged beef.</title>
        <authorList>
            <person name="Toyotome T."/>
            <person name="Hosono M."/>
            <person name="Torimaru M."/>
            <person name="Fukuda K."/>
            <person name="Mikami N."/>
        </authorList>
    </citation>
    <scope>NUCLEOTIDE SEQUENCE [LARGE SCALE GENOMIC DNA]</scope>
    <source>
        <strain evidence="2 3">KT1a</strain>
    </source>
</reference>
<feature type="compositionally biased region" description="Polar residues" evidence="1">
    <location>
        <begin position="1"/>
        <end position="24"/>
    </location>
</feature>
<sequence>MFTQISRNAAINRIPSKTSSNPTETPAEEFRLVGFVRNDVRHPIRASRAGTRGFRAPEYGEQLLTM</sequence>
<dbReference type="Proteomes" id="UP001473302">
    <property type="component" value="Unassembled WGS sequence"/>
</dbReference>
<organism evidence="2 3">
    <name type="scientific">Mucor flavus</name>
    <dbReference type="NCBI Taxonomy" id="439312"/>
    <lineage>
        <taxon>Eukaryota</taxon>
        <taxon>Fungi</taxon>
        <taxon>Fungi incertae sedis</taxon>
        <taxon>Mucoromycota</taxon>
        <taxon>Mucoromycotina</taxon>
        <taxon>Mucoromycetes</taxon>
        <taxon>Mucorales</taxon>
        <taxon>Mucorineae</taxon>
        <taxon>Mucoraceae</taxon>
        <taxon>Mucor</taxon>
    </lineage>
</organism>
<dbReference type="EMBL" id="BAABUK010000020">
    <property type="protein sequence ID" value="GAA5814292.1"/>
    <property type="molecule type" value="Genomic_DNA"/>
</dbReference>
<evidence type="ECO:0000313" key="2">
    <source>
        <dbReference type="EMBL" id="GAA5814292.1"/>
    </source>
</evidence>
<comment type="caution">
    <text evidence="2">The sequence shown here is derived from an EMBL/GenBank/DDBJ whole genome shotgun (WGS) entry which is preliminary data.</text>
</comment>
<name>A0ABP9Z5B0_9FUNG</name>
<feature type="region of interest" description="Disordered" evidence="1">
    <location>
        <begin position="1"/>
        <end position="26"/>
    </location>
</feature>